<name>A0A1A6HJZ5_NEOLE</name>
<dbReference type="STRING" id="56216.A0A1A6HJZ5"/>
<dbReference type="GO" id="GO:0071013">
    <property type="term" value="C:catalytic step 2 spliceosome"/>
    <property type="evidence" value="ECO:0007669"/>
    <property type="project" value="TreeGrafter"/>
</dbReference>
<dbReference type="InterPro" id="IPR012677">
    <property type="entry name" value="Nucleotide-bd_a/b_plait_sf"/>
</dbReference>
<dbReference type="PANTHER" id="PTHR48026">
    <property type="entry name" value="HOMOLOGOUS TO DROSOPHILA SQD (SQUID) PROTEIN"/>
    <property type="match status" value="1"/>
</dbReference>
<dbReference type="SUPFAM" id="SSF54928">
    <property type="entry name" value="RNA-binding domain, RBD"/>
    <property type="match status" value="1"/>
</dbReference>
<keyword evidence="1" id="KW-0694">RNA-binding</keyword>
<evidence type="ECO:0008006" key="4">
    <source>
        <dbReference type="Google" id="ProtNLM"/>
    </source>
</evidence>
<proteinExistence type="predicted"/>
<protein>
    <recommendedName>
        <fullName evidence="4">RRM domain-containing protein</fullName>
    </recommendedName>
</protein>
<reference evidence="2 3" key="1">
    <citation type="submission" date="2016-06" db="EMBL/GenBank/DDBJ databases">
        <title>The Draft Genome Sequence and Annotation of the Desert Woodrat Neotoma lepida.</title>
        <authorList>
            <person name="Campbell M."/>
            <person name="Oakeson K.F."/>
            <person name="Yandell M."/>
            <person name="Halpert J.R."/>
            <person name="Dearing D."/>
        </authorList>
    </citation>
    <scope>NUCLEOTIDE SEQUENCE [LARGE SCALE GENOMIC DNA]</scope>
    <source>
        <strain evidence="2">417</strain>
        <tissue evidence="2">Liver</tissue>
    </source>
</reference>
<evidence type="ECO:0000313" key="2">
    <source>
        <dbReference type="EMBL" id="OBS78285.1"/>
    </source>
</evidence>
<dbReference type="PANTHER" id="PTHR48026:SF2">
    <property type="entry name" value="HETEROGENEOUS NUCLEAR RIBONUCLEOPROTEIN A1-RELATED"/>
    <property type="match status" value="1"/>
</dbReference>
<dbReference type="Proteomes" id="UP000092124">
    <property type="component" value="Unassembled WGS sequence"/>
</dbReference>
<dbReference type="InterPro" id="IPR035979">
    <property type="entry name" value="RBD_domain_sf"/>
</dbReference>
<comment type="caution">
    <text evidence="2">The sequence shown here is derived from an EMBL/GenBank/DDBJ whole genome shotgun (WGS) entry which is preliminary data.</text>
</comment>
<sequence>MSKSESPKELEQLPKLLIGGLSLERIDENLRSCFEQWGRLTVVMRDPNTVRCSDFGFVMYTMLWRNAFHGLEFPYTSGQDKDVKREGSLDGSSLSVTTMVEAVSLAVVETLFNRL</sequence>
<dbReference type="GO" id="GO:0000398">
    <property type="term" value="P:mRNA splicing, via spliceosome"/>
    <property type="evidence" value="ECO:0007669"/>
    <property type="project" value="TreeGrafter"/>
</dbReference>
<keyword evidence="3" id="KW-1185">Reference proteome</keyword>
<accession>A0A1A6HJZ5</accession>
<evidence type="ECO:0000313" key="3">
    <source>
        <dbReference type="Proteomes" id="UP000092124"/>
    </source>
</evidence>
<gene>
    <name evidence="2" type="ORF">A6R68_19328</name>
</gene>
<dbReference type="AlphaFoldDB" id="A0A1A6HJZ5"/>
<evidence type="ECO:0000256" key="1">
    <source>
        <dbReference type="ARBA" id="ARBA00022884"/>
    </source>
</evidence>
<dbReference type="Gene3D" id="3.30.70.330">
    <property type="match status" value="1"/>
</dbReference>
<dbReference type="EMBL" id="LZPO01027462">
    <property type="protein sequence ID" value="OBS78285.1"/>
    <property type="molecule type" value="Genomic_DNA"/>
</dbReference>
<dbReference type="GO" id="GO:0003730">
    <property type="term" value="F:mRNA 3'-UTR binding"/>
    <property type="evidence" value="ECO:0007669"/>
    <property type="project" value="TreeGrafter"/>
</dbReference>
<organism evidence="2 3">
    <name type="scientific">Neotoma lepida</name>
    <name type="common">Desert woodrat</name>
    <dbReference type="NCBI Taxonomy" id="56216"/>
    <lineage>
        <taxon>Eukaryota</taxon>
        <taxon>Metazoa</taxon>
        <taxon>Chordata</taxon>
        <taxon>Craniata</taxon>
        <taxon>Vertebrata</taxon>
        <taxon>Euteleostomi</taxon>
        <taxon>Mammalia</taxon>
        <taxon>Eutheria</taxon>
        <taxon>Euarchontoglires</taxon>
        <taxon>Glires</taxon>
        <taxon>Rodentia</taxon>
        <taxon>Myomorpha</taxon>
        <taxon>Muroidea</taxon>
        <taxon>Cricetidae</taxon>
        <taxon>Neotominae</taxon>
        <taxon>Neotoma</taxon>
    </lineage>
</organism>